<reference evidence="3 4" key="1">
    <citation type="submission" date="2014-08" db="EMBL/GenBank/DDBJ databases">
        <title>Complete genome sequence of Corynebacterium phocae M408/89/1(T)(=DSM 44612(T)), isolated from the common seal (Phoca vitulina).</title>
        <authorList>
            <person name="Ruckert C."/>
            <person name="Albersmeier A."/>
            <person name="Winkler A."/>
            <person name="Kalinowski J."/>
        </authorList>
    </citation>
    <scope>NUCLEOTIDE SEQUENCE [LARGE SCALE GENOMIC DNA]</scope>
    <source>
        <strain evidence="3 4">M408/89/1</strain>
    </source>
</reference>
<keyword evidence="1" id="KW-1133">Transmembrane helix</keyword>
<protein>
    <submittedName>
        <fullName evidence="3">Membrane protein</fullName>
    </submittedName>
</protein>
<evidence type="ECO:0000259" key="2">
    <source>
        <dbReference type="Pfam" id="PF11847"/>
    </source>
</evidence>
<evidence type="ECO:0000256" key="1">
    <source>
        <dbReference type="SAM" id="Phobius"/>
    </source>
</evidence>
<feature type="transmembrane region" description="Helical" evidence="1">
    <location>
        <begin position="335"/>
        <end position="355"/>
    </location>
</feature>
<keyword evidence="1" id="KW-0812">Transmembrane</keyword>
<feature type="transmembrane region" description="Helical" evidence="1">
    <location>
        <begin position="967"/>
        <end position="984"/>
    </location>
</feature>
<feature type="transmembrane region" description="Helical" evidence="1">
    <location>
        <begin position="911"/>
        <end position="932"/>
    </location>
</feature>
<feature type="transmembrane region" description="Helical" evidence="1">
    <location>
        <begin position="871"/>
        <end position="891"/>
    </location>
</feature>
<dbReference type="EMBL" id="CP009249">
    <property type="protein sequence ID" value="APT93378.1"/>
    <property type="molecule type" value="Genomic_DNA"/>
</dbReference>
<dbReference type="Proteomes" id="UP000185491">
    <property type="component" value="Chromosome"/>
</dbReference>
<dbReference type="KEGG" id="cpho:CPHO_11335"/>
<dbReference type="OrthoDB" id="5242711at2"/>
<name>A0A1L7D5G6_9CORY</name>
<gene>
    <name evidence="3" type="ORF">CPHO_11335</name>
</gene>
<dbReference type="InterPro" id="IPR021798">
    <property type="entry name" value="AftD_N"/>
</dbReference>
<organism evidence="3 4">
    <name type="scientific">Corynebacterium phocae</name>
    <dbReference type="NCBI Taxonomy" id="161895"/>
    <lineage>
        <taxon>Bacteria</taxon>
        <taxon>Bacillati</taxon>
        <taxon>Actinomycetota</taxon>
        <taxon>Actinomycetes</taxon>
        <taxon>Mycobacteriales</taxon>
        <taxon>Corynebacteriaceae</taxon>
        <taxon>Corynebacterium</taxon>
    </lineage>
</organism>
<feature type="transmembrane region" description="Helical" evidence="1">
    <location>
        <begin position="117"/>
        <end position="140"/>
    </location>
</feature>
<dbReference type="Pfam" id="PF11847">
    <property type="entry name" value="GT-C_AftD"/>
    <property type="match status" value="1"/>
</dbReference>
<feature type="domain" description="Alpha-(1-&gt;3)-arabinofuranosyltransferase N-terminal GT-C" evidence="2">
    <location>
        <begin position="15"/>
        <end position="496"/>
    </location>
</feature>
<feature type="transmembrane region" description="Helical" evidence="1">
    <location>
        <begin position="367"/>
        <end position="385"/>
    </location>
</feature>
<keyword evidence="4" id="KW-1185">Reference proteome</keyword>
<feature type="transmembrane region" description="Helical" evidence="1">
    <location>
        <begin position="299"/>
        <end position="315"/>
    </location>
</feature>
<keyword evidence="1" id="KW-0472">Membrane</keyword>
<evidence type="ECO:0000313" key="3">
    <source>
        <dbReference type="EMBL" id="APT93378.1"/>
    </source>
</evidence>
<accession>A0A1L7D5G6</accession>
<feature type="transmembrane region" description="Helical" evidence="1">
    <location>
        <begin position="88"/>
        <end position="105"/>
    </location>
</feature>
<feature type="transmembrane region" description="Helical" evidence="1">
    <location>
        <begin position="264"/>
        <end position="287"/>
    </location>
</feature>
<proteinExistence type="predicted"/>
<feature type="transmembrane region" description="Helical" evidence="1">
    <location>
        <begin position="200"/>
        <end position="221"/>
    </location>
</feature>
<evidence type="ECO:0000313" key="4">
    <source>
        <dbReference type="Proteomes" id="UP000185491"/>
    </source>
</evidence>
<dbReference type="STRING" id="161895.CPHO_11335"/>
<dbReference type="RefSeq" id="WP_075735902.1">
    <property type="nucleotide sequence ID" value="NZ_CP009249.1"/>
</dbReference>
<feature type="transmembrane region" description="Helical" evidence="1">
    <location>
        <begin position="160"/>
        <end position="193"/>
    </location>
</feature>
<sequence length="991" mass="107134">MRGTFRWHALGWLCLAVLVFLQPFGLIAADTKLDLTVDPLGFLAGALTPYSDNFPLGQLQNQAYGYIFPHGLFFVLTDALPDWIAQRLWWTLVLGTGFSGMLALARRVGLNSWQAAVAAVAFALSPRTLTTLTAISSEAWPVMLAPWVIYPFLGRRVDSRAVAAAVLPVACMGAVNATATLAACLPAAVVVVYRRQFRALALWLAGCAAVSLWWIGPLLILGHYAPPFTDYIESAYVTTRWLNLPEILRGTTSWSPFVDTERQAGHLLAASPVFVLATALLAAVSLAGLTRAPRVWKNMLLIGLGIMACHFPWYLEFLDGPGAFMRNLHKFEPLVRLPLALGLGFAAQALRGSALRGSALRGSARRNSALALIVTLLAVQSAPAWSGRLLPQGAYQEIPAYWYQAAEYINRHAAHTRTLIYPPRMFAREEWGWTRDEPAQALLDTPWAVRDAIPLVPPEAIRGLDGVMAAVEQGRLDSLKRLGIGAVISRTELADARPFGPLYVQVIDPHRDVLLTADAPVRVAGGGESLAFIPGPAQLVTEDAQVVTDTPLLIDRNFGSMPGSSAPLVEGAAPKTFNRERDYPSAGRRVSVRETGGAVRASSSWADATAIEPDPAKSVTAAVDGRQETAWWPAPGDLGWLEFAGNYPARVQLRITATADIPVIVRNGHDVGAAVRVNLLEDEEQVVTVPGGATDTIRVELLARAGINAQVIGHEVRRVVSVPDHSPGVQEFFFQRLLVDTGVLIREFTAPRQMTVTLDSNRWVTIDGKDYFPGQELVLDAGPHVLETRGRWVRLNTGELNYGRYQAAGREITASETQRLLVTGRAYNPGLRGFLGDLELEPREVDAATQAFVVPAGAAGHFSLRFVATPLYRLALGGGGALALMTVLGCAWFRRTDRQDWKESTRRGVPVWLLALAGWPAAAGWAVGWAVVRWTRLPQAHLVAGLMVAAGAMLARGAWGSGAYAGDFWLTAAFSAAAVAVAVLEPPQNNS</sequence>
<feature type="transmembrane region" description="Helical" evidence="1">
    <location>
        <begin position="938"/>
        <end position="955"/>
    </location>
</feature>
<dbReference type="GO" id="GO:0016740">
    <property type="term" value="F:transferase activity"/>
    <property type="evidence" value="ECO:0007669"/>
    <property type="project" value="InterPro"/>
</dbReference>
<dbReference type="AlphaFoldDB" id="A0A1L7D5G6"/>